<feature type="region of interest" description="Disordered" evidence="1">
    <location>
        <begin position="18"/>
        <end position="43"/>
    </location>
</feature>
<gene>
    <name evidence="2" type="ORF">SUNI508_12277</name>
</gene>
<protein>
    <submittedName>
        <fullName evidence="2">Uncharacterized protein</fullName>
    </submittedName>
</protein>
<dbReference type="EMBL" id="JARVKF010000447">
    <property type="protein sequence ID" value="KAK9412864.1"/>
    <property type="molecule type" value="Genomic_DNA"/>
</dbReference>
<evidence type="ECO:0000256" key="1">
    <source>
        <dbReference type="SAM" id="MobiDB-lite"/>
    </source>
</evidence>
<proteinExistence type="predicted"/>
<accession>A0ABR2UE29</accession>
<comment type="caution">
    <text evidence="2">The sequence shown here is derived from an EMBL/GenBank/DDBJ whole genome shotgun (WGS) entry which is preliminary data.</text>
</comment>
<sequence length="110" mass="12363">MGFLSIIMGCFVGNPRVTTTRSAPSSDAGAASQSPPRRRPRRCDSREILVQIGNDEHDHNQRLWRDPYTGEIFRGAHRRGNLELVSSSAMPFFLGKAAFALETRSQYLLR</sequence>
<name>A0ABR2UE29_9PEZI</name>
<reference evidence="2 3" key="1">
    <citation type="journal article" date="2024" name="J. Plant Pathol.">
        <title>Sequence and assembly of the genome of Seiridium unicorne, isolate CBS 538.82, causal agent of cypress canker disease.</title>
        <authorList>
            <person name="Scali E."/>
            <person name="Rocca G.D."/>
            <person name="Danti R."/>
            <person name="Garbelotto M."/>
            <person name="Barberini S."/>
            <person name="Baroncelli R."/>
            <person name="Emiliani G."/>
        </authorList>
    </citation>
    <scope>NUCLEOTIDE SEQUENCE [LARGE SCALE GENOMIC DNA]</scope>
    <source>
        <strain evidence="2 3">BM-138-508</strain>
    </source>
</reference>
<keyword evidence="3" id="KW-1185">Reference proteome</keyword>
<evidence type="ECO:0000313" key="2">
    <source>
        <dbReference type="EMBL" id="KAK9412864.1"/>
    </source>
</evidence>
<evidence type="ECO:0000313" key="3">
    <source>
        <dbReference type="Proteomes" id="UP001408356"/>
    </source>
</evidence>
<organism evidence="2 3">
    <name type="scientific">Seiridium unicorne</name>
    <dbReference type="NCBI Taxonomy" id="138068"/>
    <lineage>
        <taxon>Eukaryota</taxon>
        <taxon>Fungi</taxon>
        <taxon>Dikarya</taxon>
        <taxon>Ascomycota</taxon>
        <taxon>Pezizomycotina</taxon>
        <taxon>Sordariomycetes</taxon>
        <taxon>Xylariomycetidae</taxon>
        <taxon>Amphisphaeriales</taxon>
        <taxon>Sporocadaceae</taxon>
        <taxon>Seiridium</taxon>
    </lineage>
</organism>
<dbReference type="Proteomes" id="UP001408356">
    <property type="component" value="Unassembled WGS sequence"/>
</dbReference>